<keyword evidence="1 5" id="KW-0963">Cytoplasm</keyword>
<evidence type="ECO:0000256" key="4">
    <source>
        <dbReference type="ARBA" id="ARBA00022726"/>
    </source>
</evidence>
<dbReference type="PANTHER" id="PTHR43864:SF1">
    <property type="entry name" value="XANTHINE PHOSPHORIBOSYLTRANSFERASE"/>
    <property type="match status" value="1"/>
</dbReference>
<dbReference type="AlphaFoldDB" id="W0FP45"/>
<keyword evidence="3 5" id="KW-0808">Transferase</keyword>
<dbReference type="PANTHER" id="PTHR43864">
    <property type="entry name" value="HYPOXANTHINE/GUANINE PHOSPHORIBOSYLTRANSFERASE"/>
    <property type="match status" value="1"/>
</dbReference>
<comment type="similarity">
    <text evidence="5">Belongs to the purine/pyrimidine phosphoribosyltransferase family. Xpt subfamily.</text>
</comment>
<dbReference type="GO" id="GO:0046110">
    <property type="term" value="P:xanthine metabolic process"/>
    <property type="evidence" value="ECO:0007669"/>
    <property type="project" value="UniProtKB-UniRule"/>
</dbReference>
<feature type="binding site" evidence="5">
    <location>
        <position position="20"/>
    </location>
    <ligand>
        <name>xanthine</name>
        <dbReference type="ChEBI" id="CHEBI:17712"/>
    </ligand>
</feature>
<dbReference type="InterPro" id="IPR010079">
    <property type="entry name" value="Xanthine_PRibTrfase"/>
</dbReference>
<evidence type="ECO:0000256" key="6">
    <source>
        <dbReference type="NCBIfam" id="TIGR01744"/>
    </source>
</evidence>
<comment type="catalytic activity">
    <reaction evidence="5">
        <text>XMP + diphosphate = xanthine + 5-phospho-alpha-D-ribose 1-diphosphate</text>
        <dbReference type="Rhea" id="RHEA:10800"/>
        <dbReference type="ChEBI" id="CHEBI:17712"/>
        <dbReference type="ChEBI" id="CHEBI:33019"/>
        <dbReference type="ChEBI" id="CHEBI:57464"/>
        <dbReference type="ChEBI" id="CHEBI:58017"/>
        <dbReference type="EC" id="2.4.2.22"/>
    </reaction>
</comment>
<evidence type="ECO:0000256" key="1">
    <source>
        <dbReference type="ARBA" id="ARBA00022490"/>
    </source>
</evidence>
<dbReference type="CDD" id="cd06223">
    <property type="entry name" value="PRTases_typeI"/>
    <property type="match status" value="1"/>
</dbReference>
<comment type="pathway">
    <text evidence="5">Purine metabolism; XMP biosynthesis via salvage pathway; XMP from xanthine: step 1/1.</text>
</comment>
<dbReference type="NCBIfam" id="NF006671">
    <property type="entry name" value="PRK09219.1"/>
    <property type="match status" value="1"/>
</dbReference>
<evidence type="ECO:0000259" key="7">
    <source>
        <dbReference type="Pfam" id="PF00156"/>
    </source>
</evidence>
<comment type="subcellular location">
    <subcellularLocation>
        <location evidence="5">Cytoplasm</location>
    </subcellularLocation>
</comment>
<dbReference type="GO" id="GO:0006166">
    <property type="term" value="P:purine ribonucleoside salvage"/>
    <property type="evidence" value="ECO:0007669"/>
    <property type="project" value="UniProtKB-KW"/>
</dbReference>
<dbReference type="InterPro" id="IPR029057">
    <property type="entry name" value="PRTase-like"/>
</dbReference>
<feature type="binding site" evidence="5">
    <location>
        <position position="156"/>
    </location>
    <ligand>
        <name>xanthine</name>
        <dbReference type="ChEBI" id="CHEBI:17712"/>
    </ligand>
</feature>
<protein>
    <recommendedName>
        <fullName evidence="5 6">Xanthine phosphoribosyltransferase</fullName>
        <shortName evidence="5">XPRTase</shortName>
        <ecNumber evidence="5 6">2.4.2.22</ecNumber>
    </recommendedName>
</protein>
<evidence type="ECO:0000313" key="8">
    <source>
        <dbReference type="EMBL" id="AHF24597.1"/>
    </source>
</evidence>
<dbReference type="Gene3D" id="3.40.50.2020">
    <property type="match status" value="1"/>
</dbReference>
<evidence type="ECO:0000256" key="3">
    <source>
        <dbReference type="ARBA" id="ARBA00022679"/>
    </source>
</evidence>
<feature type="binding site" evidence="5">
    <location>
        <begin position="128"/>
        <end position="132"/>
    </location>
    <ligand>
        <name>5-phospho-alpha-D-ribose 1-diphosphate</name>
        <dbReference type="ChEBI" id="CHEBI:58017"/>
    </ligand>
</feature>
<feature type="domain" description="Phosphoribosyltransferase" evidence="7">
    <location>
        <begin position="40"/>
        <end position="157"/>
    </location>
</feature>
<keyword evidence="4 5" id="KW-0660">Purine salvage</keyword>
<keyword evidence="2 5" id="KW-0328">Glycosyltransferase</keyword>
<dbReference type="EC" id="2.4.2.22" evidence="5 6"/>
<evidence type="ECO:0000256" key="5">
    <source>
        <dbReference type="HAMAP-Rule" id="MF_01184"/>
    </source>
</evidence>
<sequence length="191" mass="20404">MKKMEQKILAEGKVLPGGVLKVGSFLNQQVDIGFMREIGDEIARLFKDCGATKIFTIEASGIPIAISAGFAMGLPVVYAKKHKGSNIASDVYTVPVKSFTHGDTNNVVVTKEFISPDDRILIVDDFLAHGSALTGLISIVEQAGATVVGCAAAIEKGFQLGGDALREKGYRVESLAIIDEMTDEGVVFRKQ</sequence>
<dbReference type="NCBIfam" id="TIGR01744">
    <property type="entry name" value="XPRTase"/>
    <property type="match status" value="1"/>
</dbReference>
<comment type="subunit">
    <text evidence="5">Homodimer.</text>
</comment>
<dbReference type="EMBL" id="KC246799">
    <property type="protein sequence ID" value="AHF24597.1"/>
    <property type="molecule type" value="Genomic_DNA"/>
</dbReference>
<dbReference type="Pfam" id="PF00156">
    <property type="entry name" value="Pribosyltran"/>
    <property type="match status" value="1"/>
</dbReference>
<gene>
    <name evidence="5" type="primary">xpt</name>
</gene>
<dbReference type="InterPro" id="IPR050118">
    <property type="entry name" value="Pur/Pyrimidine_PRTase"/>
</dbReference>
<accession>W0FP45</accession>
<reference evidence="8" key="1">
    <citation type="journal article" date="2013" name="PLoS ONE">
        <title>Metagenomic insights into the carbohydrate-active enzymes carried by the microorganisms adhering to solid digesta in the rumen of cows.</title>
        <authorList>
            <person name="Wang L."/>
            <person name="Hatem A."/>
            <person name="Catalyurek U.V."/>
            <person name="Morrison M."/>
            <person name="Yu Z."/>
        </authorList>
    </citation>
    <scope>NUCLEOTIDE SEQUENCE</scope>
</reference>
<dbReference type="GO" id="GO:0000310">
    <property type="term" value="F:xanthine phosphoribosyltransferase activity"/>
    <property type="evidence" value="ECO:0007669"/>
    <property type="project" value="UniProtKB-UniRule"/>
</dbReference>
<dbReference type="HAMAP" id="MF_01184">
    <property type="entry name" value="XPRTase"/>
    <property type="match status" value="1"/>
</dbReference>
<evidence type="ECO:0000256" key="2">
    <source>
        <dbReference type="ARBA" id="ARBA00022676"/>
    </source>
</evidence>
<dbReference type="SUPFAM" id="SSF53271">
    <property type="entry name" value="PRTase-like"/>
    <property type="match status" value="1"/>
</dbReference>
<dbReference type="InterPro" id="IPR000836">
    <property type="entry name" value="PRTase_dom"/>
</dbReference>
<dbReference type="GO" id="GO:0005737">
    <property type="term" value="C:cytoplasm"/>
    <property type="evidence" value="ECO:0007669"/>
    <property type="project" value="UniProtKB-SubCell"/>
</dbReference>
<name>W0FP45_9BACT</name>
<dbReference type="UniPathway" id="UPA00602">
    <property type="reaction ID" value="UER00658"/>
</dbReference>
<proteinExistence type="inferred from homology"/>
<feature type="binding site" evidence="5">
    <location>
        <position position="27"/>
    </location>
    <ligand>
        <name>xanthine</name>
        <dbReference type="ChEBI" id="CHEBI:17712"/>
    </ligand>
</feature>
<dbReference type="GO" id="GO:0032265">
    <property type="term" value="P:XMP salvage"/>
    <property type="evidence" value="ECO:0007669"/>
    <property type="project" value="UniProtKB-UniRule"/>
</dbReference>
<comment type="function">
    <text evidence="5">Converts the preformed base xanthine, a product of nucleic acid breakdown, to xanthosine 5'-monophosphate (XMP), so it can be reused for RNA or DNA synthesis.</text>
</comment>
<organism evidence="8">
    <name type="scientific">uncultured bacterium Contig1762</name>
    <dbReference type="NCBI Taxonomy" id="1393506"/>
    <lineage>
        <taxon>Bacteria</taxon>
        <taxon>environmental samples</taxon>
    </lineage>
</organism>